<sequence>RQSLCELSPRFLAGNLSSPPLSCRHRLGMSRSSCGFASYLCRTGRPGPNNHPTTDVFVPLPPTAGIPCQLCPKQWTSYRDDGDHCYWVSREYKMWSESRSDCAERGSRLLVIRDWHGLMSSGAREGLHAFGERCRHLSKLCQHQLTSWDTVFTYSTPPLALRCPPTIWGQLWVAHCYRPRQAQLPL</sequence>
<proteinExistence type="predicted"/>
<evidence type="ECO:0000313" key="4">
    <source>
        <dbReference type="Proteomes" id="UP000694393"/>
    </source>
</evidence>
<keyword evidence="1" id="KW-1133">Transmembrane helix</keyword>
<protein>
    <recommendedName>
        <fullName evidence="5">C-type lectin domain-containing protein</fullName>
    </recommendedName>
</protein>
<dbReference type="AlphaFoldDB" id="A0A8C8RHM5"/>
<dbReference type="PANTHER" id="PTHR46784:SF1">
    <property type="entry name" value="KILLER CELL LECTIN-LIKE RECEPTOR SUBFAMILY B MEMBER 1"/>
    <property type="match status" value="1"/>
</dbReference>
<dbReference type="GO" id="GO:0009986">
    <property type="term" value="C:cell surface"/>
    <property type="evidence" value="ECO:0007669"/>
    <property type="project" value="TreeGrafter"/>
</dbReference>
<evidence type="ECO:0000256" key="1">
    <source>
        <dbReference type="ARBA" id="ARBA00022989"/>
    </source>
</evidence>
<organism evidence="3 4">
    <name type="scientific">Pelusios castaneus</name>
    <name type="common">West African mud turtle</name>
    <dbReference type="NCBI Taxonomy" id="367368"/>
    <lineage>
        <taxon>Eukaryota</taxon>
        <taxon>Metazoa</taxon>
        <taxon>Chordata</taxon>
        <taxon>Craniata</taxon>
        <taxon>Vertebrata</taxon>
        <taxon>Euteleostomi</taxon>
        <taxon>Archelosauria</taxon>
        <taxon>Testudinata</taxon>
        <taxon>Testudines</taxon>
        <taxon>Pleurodira</taxon>
        <taxon>Pelomedusidae</taxon>
        <taxon>Pelusios</taxon>
    </lineage>
</organism>
<evidence type="ECO:0000313" key="3">
    <source>
        <dbReference type="Ensembl" id="ENSPCEP00000005877.1"/>
    </source>
</evidence>
<evidence type="ECO:0000256" key="2">
    <source>
        <dbReference type="ARBA" id="ARBA00023157"/>
    </source>
</evidence>
<dbReference type="PANTHER" id="PTHR46784">
    <property type="entry name" value="KILLER CELL LECTIN-LIKE RECEPTOR SUBFAMILY B MEMBER 1"/>
    <property type="match status" value="1"/>
</dbReference>
<dbReference type="InterPro" id="IPR016186">
    <property type="entry name" value="C-type_lectin-like/link_sf"/>
</dbReference>
<dbReference type="Ensembl" id="ENSPCET00000006097.1">
    <property type="protein sequence ID" value="ENSPCEP00000005877.1"/>
    <property type="gene ID" value="ENSPCEG00000004773.1"/>
</dbReference>
<dbReference type="GO" id="GO:0038023">
    <property type="term" value="F:signaling receptor activity"/>
    <property type="evidence" value="ECO:0007669"/>
    <property type="project" value="TreeGrafter"/>
</dbReference>
<dbReference type="InterPro" id="IPR051527">
    <property type="entry name" value="KLR_subfamily_B"/>
</dbReference>
<dbReference type="Gene3D" id="3.10.100.10">
    <property type="entry name" value="Mannose-Binding Protein A, subunit A"/>
    <property type="match status" value="1"/>
</dbReference>
<keyword evidence="1" id="KW-0472">Membrane</keyword>
<accession>A0A8C8RHM5</accession>
<dbReference type="InterPro" id="IPR016187">
    <property type="entry name" value="CTDL_fold"/>
</dbReference>
<reference evidence="3" key="2">
    <citation type="submission" date="2025-09" db="UniProtKB">
        <authorList>
            <consortium name="Ensembl"/>
        </authorList>
    </citation>
    <scope>IDENTIFICATION</scope>
</reference>
<keyword evidence="4" id="KW-1185">Reference proteome</keyword>
<keyword evidence="1" id="KW-0812">Transmembrane</keyword>
<reference evidence="3" key="1">
    <citation type="submission" date="2025-08" db="UniProtKB">
        <authorList>
            <consortium name="Ensembl"/>
        </authorList>
    </citation>
    <scope>IDENTIFICATION</scope>
</reference>
<dbReference type="GO" id="GO:0005886">
    <property type="term" value="C:plasma membrane"/>
    <property type="evidence" value="ECO:0007669"/>
    <property type="project" value="TreeGrafter"/>
</dbReference>
<keyword evidence="2" id="KW-1015">Disulfide bond</keyword>
<name>A0A8C8RHM5_9SAUR</name>
<dbReference type="GO" id="GO:0042269">
    <property type="term" value="P:regulation of natural killer cell mediated cytotoxicity"/>
    <property type="evidence" value="ECO:0007669"/>
    <property type="project" value="TreeGrafter"/>
</dbReference>
<dbReference type="Proteomes" id="UP000694393">
    <property type="component" value="Unplaced"/>
</dbReference>
<evidence type="ECO:0008006" key="5">
    <source>
        <dbReference type="Google" id="ProtNLM"/>
    </source>
</evidence>
<dbReference type="SUPFAM" id="SSF56436">
    <property type="entry name" value="C-type lectin-like"/>
    <property type="match status" value="1"/>
</dbReference>